<dbReference type="GO" id="GO:0005975">
    <property type="term" value="P:carbohydrate metabolic process"/>
    <property type="evidence" value="ECO:0007669"/>
    <property type="project" value="InterPro"/>
</dbReference>
<feature type="disulfide bond" evidence="9">
    <location>
        <begin position="684"/>
        <end position="698"/>
    </location>
</feature>
<keyword evidence="9" id="KW-1015">Disulfide bond</keyword>
<dbReference type="PANTHER" id="PTHR46471:SF4">
    <property type="entry name" value="CHITIN DEACETYLASE"/>
    <property type="match status" value="1"/>
</dbReference>
<accession>A0A5N7DU38</accession>
<dbReference type="PROSITE" id="PS51677">
    <property type="entry name" value="NODB"/>
    <property type="match status" value="1"/>
</dbReference>
<dbReference type="SUPFAM" id="SSF57016">
    <property type="entry name" value="Plant lectins/antimicrobial peptides"/>
    <property type="match status" value="1"/>
</dbReference>
<gene>
    <name evidence="12" type="ORF">BDV37DRAFT_267514</name>
</gene>
<protein>
    <submittedName>
        <fullName evidence="12">Uncharacterized protein</fullName>
    </submittedName>
</protein>
<keyword evidence="13" id="KW-1185">Reference proteome</keyword>
<keyword evidence="8" id="KW-0170">Cobalt</keyword>
<evidence type="ECO:0000256" key="1">
    <source>
        <dbReference type="ARBA" id="ARBA00001941"/>
    </source>
</evidence>
<evidence type="ECO:0000259" key="10">
    <source>
        <dbReference type="PROSITE" id="PS50941"/>
    </source>
</evidence>
<dbReference type="Gene3D" id="1.25.10.10">
    <property type="entry name" value="Leucine-rich Repeat Variant"/>
    <property type="match status" value="1"/>
</dbReference>
<dbReference type="Gene3D" id="3.20.20.370">
    <property type="entry name" value="Glycoside hydrolase/deacetylase"/>
    <property type="match status" value="1"/>
</dbReference>
<dbReference type="InterPro" id="IPR011989">
    <property type="entry name" value="ARM-like"/>
</dbReference>
<dbReference type="EMBL" id="ML736738">
    <property type="protein sequence ID" value="KAE8409876.1"/>
    <property type="molecule type" value="Genomic_DNA"/>
</dbReference>
<dbReference type="Gene3D" id="3.30.60.10">
    <property type="entry name" value="Endochitinase-like"/>
    <property type="match status" value="1"/>
</dbReference>
<dbReference type="PROSITE" id="PS50941">
    <property type="entry name" value="CHIT_BIND_I_2"/>
    <property type="match status" value="1"/>
</dbReference>
<evidence type="ECO:0000256" key="8">
    <source>
        <dbReference type="ARBA" id="ARBA00023285"/>
    </source>
</evidence>
<dbReference type="InterPro" id="IPR011330">
    <property type="entry name" value="Glyco_hydro/deAcase_b/a-brl"/>
</dbReference>
<dbReference type="GeneID" id="43668735"/>
<keyword evidence="6" id="KW-0843">Virulence</keyword>
<evidence type="ECO:0000256" key="6">
    <source>
        <dbReference type="ARBA" id="ARBA00023026"/>
    </source>
</evidence>
<dbReference type="SUPFAM" id="SSF88713">
    <property type="entry name" value="Glycoside hydrolase/deacetylase"/>
    <property type="match status" value="1"/>
</dbReference>
<name>A0A5N7DU38_9EURO</name>
<evidence type="ECO:0000256" key="9">
    <source>
        <dbReference type="PROSITE-ProRule" id="PRU00261"/>
    </source>
</evidence>
<keyword evidence="2 9" id="KW-0147">Chitin-binding</keyword>
<evidence type="ECO:0000256" key="4">
    <source>
        <dbReference type="ARBA" id="ARBA00022729"/>
    </source>
</evidence>
<evidence type="ECO:0000256" key="7">
    <source>
        <dbReference type="ARBA" id="ARBA00023277"/>
    </source>
</evidence>
<feature type="domain" description="NodB homology" evidence="11">
    <location>
        <begin position="429"/>
        <end position="626"/>
    </location>
</feature>
<dbReference type="InterPro" id="IPR001002">
    <property type="entry name" value="Chitin-bd_1"/>
</dbReference>
<dbReference type="InterPro" id="IPR016024">
    <property type="entry name" value="ARM-type_fold"/>
</dbReference>
<dbReference type="GO" id="GO:0008061">
    <property type="term" value="F:chitin binding"/>
    <property type="evidence" value="ECO:0007669"/>
    <property type="project" value="UniProtKB-UniRule"/>
</dbReference>
<dbReference type="SUPFAM" id="SSF48371">
    <property type="entry name" value="ARM repeat"/>
    <property type="match status" value="1"/>
</dbReference>
<evidence type="ECO:0000259" key="11">
    <source>
        <dbReference type="PROSITE" id="PS51677"/>
    </source>
</evidence>
<keyword evidence="4" id="KW-0732">Signal</keyword>
<dbReference type="CDD" id="cd10951">
    <property type="entry name" value="CE4_ClCDA_like"/>
    <property type="match status" value="1"/>
</dbReference>
<proteinExistence type="predicted"/>
<keyword evidence="3" id="KW-0479">Metal-binding</keyword>
<keyword evidence="5" id="KW-0378">Hydrolase</keyword>
<evidence type="ECO:0000256" key="5">
    <source>
        <dbReference type="ARBA" id="ARBA00022801"/>
    </source>
</evidence>
<dbReference type="GO" id="GO:0016810">
    <property type="term" value="F:hydrolase activity, acting on carbon-nitrogen (but not peptide) bonds"/>
    <property type="evidence" value="ECO:0007669"/>
    <property type="project" value="InterPro"/>
</dbReference>
<comment type="caution">
    <text evidence="9">Lacks conserved residue(s) required for the propagation of feature annotation.</text>
</comment>
<comment type="cofactor">
    <cofactor evidence="1">
        <name>Co(2+)</name>
        <dbReference type="ChEBI" id="CHEBI:48828"/>
    </cofactor>
</comment>
<dbReference type="Proteomes" id="UP000325579">
    <property type="component" value="Unassembled WGS sequence"/>
</dbReference>
<dbReference type="InterPro" id="IPR002509">
    <property type="entry name" value="NODB_dom"/>
</dbReference>
<evidence type="ECO:0000313" key="12">
    <source>
        <dbReference type="EMBL" id="KAE8409876.1"/>
    </source>
</evidence>
<sequence length="788" mass="85258">MADRQAVQQNLNGLLSKLDDPDPDMRYMSLNDLLGILNSPTSAYLAHDQFSSSRLADGLLNALDDQHGDVQNQALKCLGPLVNRLPSESLTTILEKLSNLTASQTIDTSVPNTALRVIVTALPRPQSGQPPTPDVSMAYSSVSKILIPRLTGPTPSQSGRRGSVIKGMLEKDTSKGFSSDAIDVLIQVVTCFGPLLKEAELTALQKSVMSIIDNDTAGTVVTKRALAAISALVPHFSEAQFSSFVDELVKRFNNPQMSVVHRRHLIATVGSVARSSPTKFGPHLPTLAPFVFATVDTSHLSSTDTSKMHFSRLMTIASTIACSAAHATLQPSSTLEGIDSITELDGNDIPHALVERNPQARCGRGFGKCSDDGCCSTAAHCRSPDCQIDYGHCDAHMTPDGPPTSGIPRPTIGKVPYGPKAVRSCVGAGNVALTFDDGPNKYTEDLLDLLDKYDAKVTFFITGNNNAKGPIDTPGMPWASMIERMYQSGHQIASHTWSHQDLSKITPEQRRIQILWNEVALRNILGGFPTYMRPPYSSCTAESGCLKDMGNLGYHVILYDIDTEDYSHDSPNAIQGSKDIFDKNLARGKASDKSWLVIAHDVHEQTVYNLTEHMLKKASKDGYSMVTVGECLGDPEENWYRMDESSELTILRKAKPLGTANHAVSRDGHCGGNVTCLGSKFGSCCGKNNYCGNTPKHCGAGCQLNAGHCQKARHTSFVHKHRPEKRPATSGANTLLQPGSEVADLLGYSSTNAPVVRILVRTDMVHSFMKNAVRNSSHLTLSLPVPSR</sequence>
<feature type="disulfide bond" evidence="9">
    <location>
        <begin position="670"/>
        <end position="685"/>
    </location>
</feature>
<organism evidence="12 13">
    <name type="scientific">Aspergillus pseudonomiae</name>
    <dbReference type="NCBI Taxonomy" id="1506151"/>
    <lineage>
        <taxon>Eukaryota</taxon>
        <taxon>Fungi</taxon>
        <taxon>Dikarya</taxon>
        <taxon>Ascomycota</taxon>
        <taxon>Pezizomycotina</taxon>
        <taxon>Eurotiomycetes</taxon>
        <taxon>Eurotiomycetidae</taxon>
        <taxon>Eurotiales</taxon>
        <taxon>Aspergillaceae</taxon>
        <taxon>Aspergillus</taxon>
        <taxon>Aspergillus subgen. Circumdati</taxon>
    </lineage>
</organism>
<dbReference type="AlphaFoldDB" id="A0A5N7DU38"/>
<dbReference type="CDD" id="cd11618">
    <property type="entry name" value="ChtBD1_1"/>
    <property type="match status" value="1"/>
</dbReference>
<dbReference type="RefSeq" id="XP_031947195.1">
    <property type="nucleotide sequence ID" value="XM_032084044.1"/>
</dbReference>
<dbReference type="PANTHER" id="PTHR46471">
    <property type="entry name" value="CHITIN DEACETYLASE"/>
    <property type="match status" value="1"/>
</dbReference>
<reference evidence="12 13" key="1">
    <citation type="submission" date="2019-04" db="EMBL/GenBank/DDBJ databases">
        <authorList>
            <consortium name="DOE Joint Genome Institute"/>
            <person name="Mondo S."/>
            <person name="Kjaerbolling I."/>
            <person name="Vesth T."/>
            <person name="Frisvad J.C."/>
            <person name="Nybo J.L."/>
            <person name="Theobald S."/>
            <person name="Kildgaard S."/>
            <person name="Isbrandt T."/>
            <person name="Kuo A."/>
            <person name="Sato A."/>
            <person name="Lyhne E.K."/>
            <person name="Kogle M.E."/>
            <person name="Wiebenga A."/>
            <person name="Kun R.S."/>
            <person name="Lubbers R.J."/>
            <person name="Makela M.R."/>
            <person name="Barry K."/>
            <person name="Chovatia M."/>
            <person name="Clum A."/>
            <person name="Daum C."/>
            <person name="Haridas S."/>
            <person name="He G."/>
            <person name="LaButti K."/>
            <person name="Lipzen A."/>
            <person name="Riley R."/>
            <person name="Salamov A."/>
            <person name="Simmons B.A."/>
            <person name="Magnuson J.K."/>
            <person name="Henrissat B."/>
            <person name="Mortensen U.H."/>
            <person name="Larsen T.O."/>
            <person name="Devries R.P."/>
            <person name="Grigoriev I.V."/>
            <person name="Machida M."/>
            <person name="Baker S.E."/>
            <person name="Andersen M.R."/>
            <person name="Cantor M.N."/>
            <person name="Hua S.X."/>
        </authorList>
    </citation>
    <scope>NUCLEOTIDE SEQUENCE [LARGE SCALE GENOMIC DNA]</scope>
    <source>
        <strain evidence="12 13">CBS 119388</strain>
    </source>
</reference>
<evidence type="ECO:0000313" key="13">
    <source>
        <dbReference type="Proteomes" id="UP000325579"/>
    </source>
</evidence>
<dbReference type="OrthoDB" id="407355at2759"/>
<dbReference type="GO" id="GO:0046872">
    <property type="term" value="F:metal ion binding"/>
    <property type="evidence" value="ECO:0007669"/>
    <property type="project" value="UniProtKB-KW"/>
</dbReference>
<evidence type="ECO:0000256" key="3">
    <source>
        <dbReference type="ARBA" id="ARBA00022723"/>
    </source>
</evidence>
<feature type="domain" description="Chitin-binding type-1" evidence="10">
    <location>
        <begin position="667"/>
        <end position="711"/>
    </location>
</feature>
<dbReference type="Pfam" id="PF01522">
    <property type="entry name" value="Polysacc_deac_1"/>
    <property type="match status" value="1"/>
</dbReference>
<keyword evidence="7" id="KW-0119">Carbohydrate metabolism</keyword>
<dbReference type="InterPro" id="IPR036861">
    <property type="entry name" value="Endochitinase-like_sf"/>
</dbReference>
<evidence type="ECO:0000256" key="2">
    <source>
        <dbReference type="ARBA" id="ARBA00022669"/>
    </source>
</evidence>